<feature type="transmembrane region" description="Helical" evidence="5">
    <location>
        <begin position="140"/>
        <end position="160"/>
    </location>
</feature>
<dbReference type="GO" id="GO:0022857">
    <property type="term" value="F:transmembrane transporter activity"/>
    <property type="evidence" value="ECO:0007669"/>
    <property type="project" value="InterPro"/>
</dbReference>
<gene>
    <name evidence="6" type="ORF">GCM10010334_72480</name>
</gene>
<comment type="caution">
    <text evidence="6">The sequence shown here is derived from an EMBL/GenBank/DDBJ whole genome shotgun (WGS) entry which is preliminary data.</text>
</comment>
<evidence type="ECO:0000256" key="4">
    <source>
        <dbReference type="ARBA" id="ARBA00023136"/>
    </source>
</evidence>
<feature type="transmembrane region" description="Helical" evidence="5">
    <location>
        <begin position="115"/>
        <end position="134"/>
    </location>
</feature>
<proteinExistence type="predicted"/>
<feature type="transmembrane region" description="Helical" evidence="5">
    <location>
        <begin position="50"/>
        <end position="70"/>
    </location>
</feature>
<reference evidence="6" key="1">
    <citation type="journal article" date="2014" name="Int. J. Syst. Evol. Microbiol.">
        <title>Complete genome sequence of Corynebacterium casei LMG S-19264T (=DSM 44701T), isolated from a smear-ripened cheese.</title>
        <authorList>
            <consortium name="US DOE Joint Genome Institute (JGI-PGF)"/>
            <person name="Walter F."/>
            <person name="Albersmeier A."/>
            <person name="Kalinowski J."/>
            <person name="Ruckert C."/>
        </authorList>
    </citation>
    <scope>NUCLEOTIDE SEQUENCE</scope>
    <source>
        <strain evidence="6">JCM 4637</strain>
    </source>
</reference>
<comment type="subcellular location">
    <subcellularLocation>
        <location evidence="1">Membrane</location>
        <topology evidence="1">Multi-pass membrane protein</topology>
    </subcellularLocation>
</comment>
<accession>A0A919CDY8</accession>
<keyword evidence="2 5" id="KW-0812">Transmembrane</keyword>
<dbReference type="Pfam" id="PF00854">
    <property type="entry name" value="PTR2"/>
    <property type="match status" value="1"/>
</dbReference>
<keyword evidence="4 5" id="KW-0472">Membrane</keyword>
<dbReference type="GO" id="GO:0016020">
    <property type="term" value="C:membrane"/>
    <property type="evidence" value="ECO:0007669"/>
    <property type="project" value="UniProtKB-SubCell"/>
</dbReference>
<evidence type="ECO:0000256" key="2">
    <source>
        <dbReference type="ARBA" id="ARBA00022692"/>
    </source>
</evidence>
<dbReference type="EMBL" id="BMVC01000020">
    <property type="protein sequence ID" value="GHD13826.1"/>
    <property type="molecule type" value="Genomic_DNA"/>
</dbReference>
<dbReference type="Gene3D" id="1.20.1250.20">
    <property type="entry name" value="MFS general substrate transporter like domains"/>
    <property type="match status" value="1"/>
</dbReference>
<protein>
    <recommendedName>
        <fullName evidence="8">MFS transporter</fullName>
    </recommendedName>
</protein>
<name>A0A919CDY8_9ACTN</name>
<sequence length="170" mass="17410">MQLFADAHVDMLGMPSTWQAVLNPIMIVLFAGVMAAVWRRVEVSAPAKFAAGLVLCGASFLLLSLAAARADGDTRVSLLWIVGLYLLQTLGELFLSPTGLSLSHKLAPPGMGAQLAGLFFLTVSTGDVIGGQIASHLSGAPLYLGLGAAAVLAGLAMAVATPRVRALIGA</sequence>
<evidence type="ECO:0008006" key="8">
    <source>
        <dbReference type="Google" id="ProtNLM"/>
    </source>
</evidence>
<keyword evidence="3 5" id="KW-1133">Transmembrane helix</keyword>
<evidence type="ECO:0000256" key="1">
    <source>
        <dbReference type="ARBA" id="ARBA00004141"/>
    </source>
</evidence>
<feature type="transmembrane region" description="Helical" evidence="5">
    <location>
        <begin position="76"/>
        <end position="95"/>
    </location>
</feature>
<organism evidence="6 7">
    <name type="scientific">Streptomyces finlayi</name>
    <dbReference type="NCBI Taxonomy" id="67296"/>
    <lineage>
        <taxon>Bacteria</taxon>
        <taxon>Bacillati</taxon>
        <taxon>Actinomycetota</taxon>
        <taxon>Actinomycetes</taxon>
        <taxon>Kitasatosporales</taxon>
        <taxon>Streptomycetaceae</taxon>
        <taxon>Streptomyces</taxon>
    </lineage>
</organism>
<evidence type="ECO:0000313" key="7">
    <source>
        <dbReference type="Proteomes" id="UP000638353"/>
    </source>
</evidence>
<evidence type="ECO:0000256" key="3">
    <source>
        <dbReference type="ARBA" id="ARBA00022989"/>
    </source>
</evidence>
<dbReference type="InterPro" id="IPR036259">
    <property type="entry name" value="MFS_trans_sf"/>
</dbReference>
<dbReference type="AlphaFoldDB" id="A0A919CDY8"/>
<evidence type="ECO:0000256" key="5">
    <source>
        <dbReference type="SAM" id="Phobius"/>
    </source>
</evidence>
<dbReference type="Proteomes" id="UP000638353">
    <property type="component" value="Unassembled WGS sequence"/>
</dbReference>
<dbReference type="InterPro" id="IPR000109">
    <property type="entry name" value="POT_fam"/>
</dbReference>
<feature type="transmembrane region" description="Helical" evidence="5">
    <location>
        <begin position="20"/>
        <end position="38"/>
    </location>
</feature>
<dbReference type="SUPFAM" id="SSF103473">
    <property type="entry name" value="MFS general substrate transporter"/>
    <property type="match status" value="1"/>
</dbReference>
<evidence type="ECO:0000313" key="6">
    <source>
        <dbReference type="EMBL" id="GHD13826.1"/>
    </source>
</evidence>
<reference evidence="6" key="2">
    <citation type="submission" date="2020-09" db="EMBL/GenBank/DDBJ databases">
        <authorList>
            <person name="Sun Q."/>
            <person name="Ohkuma M."/>
        </authorList>
    </citation>
    <scope>NUCLEOTIDE SEQUENCE</scope>
    <source>
        <strain evidence="6">JCM 4637</strain>
    </source>
</reference>